<evidence type="ECO:0000313" key="3">
    <source>
        <dbReference type="EMBL" id="KKW26897.1"/>
    </source>
</evidence>
<comment type="caution">
    <text evidence="3">The sequence shown here is derived from an EMBL/GenBank/DDBJ whole genome shotgun (WGS) entry which is preliminary data.</text>
</comment>
<dbReference type="EMBL" id="LCRB01000002">
    <property type="protein sequence ID" value="KKW26897.1"/>
    <property type="molecule type" value="Genomic_DNA"/>
</dbReference>
<evidence type="ECO:0000259" key="2">
    <source>
        <dbReference type="PROSITE" id="PS50110"/>
    </source>
</evidence>
<gene>
    <name evidence="3" type="ORF">VF00_C0002G0222</name>
</gene>
<dbReference type="AlphaFoldDB" id="A0A0G1ZG69"/>
<evidence type="ECO:0000256" key="1">
    <source>
        <dbReference type="PROSITE-ProRule" id="PRU00169"/>
    </source>
</evidence>
<proteinExistence type="predicted"/>
<dbReference type="SUPFAM" id="SSF52172">
    <property type="entry name" value="CheY-like"/>
    <property type="match status" value="1"/>
</dbReference>
<dbReference type="PROSITE" id="PS50110">
    <property type="entry name" value="RESPONSE_REGULATORY"/>
    <property type="match status" value="1"/>
</dbReference>
<dbReference type="CDD" id="cd00156">
    <property type="entry name" value="REC"/>
    <property type="match status" value="1"/>
</dbReference>
<organism evidence="3 4">
    <name type="scientific">candidate division Kazan bacterium GW2011_GWB1_52_7</name>
    <dbReference type="NCBI Taxonomy" id="1620414"/>
    <lineage>
        <taxon>Bacteria</taxon>
        <taxon>Bacteria division Kazan-3B-28</taxon>
    </lineage>
</organism>
<dbReference type="InterPro" id="IPR001789">
    <property type="entry name" value="Sig_transdc_resp-reg_receiver"/>
</dbReference>
<reference evidence="3 4" key="1">
    <citation type="journal article" date="2015" name="Nature">
        <title>rRNA introns, odd ribosomes, and small enigmatic genomes across a large radiation of phyla.</title>
        <authorList>
            <person name="Brown C.T."/>
            <person name="Hug L.A."/>
            <person name="Thomas B.C."/>
            <person name="Sharon I."/>
            <person name="Castelle C.J."/>
            <person name="Singh A."/>
            <person name="Wilkins M.J."/>
            <person name="Williams K.H."/>
            <person name="Banfield J.F."/>
        </authorList>
    </citation>
    <scope>NUCLEOTIDE SEQUENCE [LARGE SCALE GENOMIC DNA]</scope>
</reference>
<dbReference type="GO" id="GO:0000160">
    <property type="term" value="P:phosphorelay signal transduction system"/>
    <property type="evidence" value="ECO:0007669"/>
    <property type="project" value="InterPro"/>
</dbReference>
<dbReference type="Gene3D" id="3.40.50.2300">
    <property type="match status" value="1"/>
</dbReference>
<accession>A0A0G1ZG69</accession>
<protein>
    <recommendedName>
        <fullName evidence="2">Response regulatory domain-containing protein</fullName>
    </recommendedName>
</protein>
<dbReference type="Proteomes" id="UP000034913">
    <property type="component" value="Unassembled WGS sequence"/>
</dbReference>
<evidence type="ECO:0000313" key="4">
    <source>
        <dbReference type="Proteomes" id="UP000034913"/>
    </source>
</evidence>
<dbReference type="InterPro" id="IPR011006">
    <property type="entry name" value="CheY-like_superfamily"/>
</dbReference>
<feature type="modified residue" description="4-aspartylphosphate" evidence="1">
    <location>
        <position position="58"/>
    </location>
</feature>
<feature type="domain" description="Response regulatory" evidence="2">
    <location>
        <begin position="5"/>
        <end position="124"/>
    </location>
</feature>
<sequence length="129" mass="14253">MGTIRIVVVDDEAMIRTVVVRKLALWGYPETVGIVPEMSSEHTAQLILDAAPNIVVIDHDFGLDFTGVNVAELLRQEGFEGDIIVFSSHSVEAQKALFGPYEILAYVVKPDSQGLREPLERAAEKYIGR</sequence>
<name>A0A0G1ZG69_UNCK3</name>
<keyword evidence="1" id="KW-0597">Phosphoprotein</keyword>